<reference evidence="1 2" key="1">
    <citation type="journal article" date="2015" name="Nature">
        <title>rRNA introns, odd ribosomes, and small enigmatic genomes across a large radiation of phyla.</title>
        <authorList>
            <person name="Brown C.T."/>
            <person name="Hug L.A."/>
            <person name="Thomas B.C."/>
            <person name="Sharon I."/>
            <person name="Castelle C.J."/>
            <person name="Singh A."/>
            <person name="Wilkins M.J."/>
            <person name="Williams K.H."/>
            <person name="Banfield J.F."/>
        </authorList>
    </citation>
    <scope>NUCLEOTIDE SEQUENCE [LARGE SCALE GENOMIC DNA]</scope>
</reference>
<proteinExistence type="predicted"/>
<accession>A0A0G1GHY9</accession>
<comment type="caution">
    <text evidence="1">The sequence shown here is derived from an EMBL/GenBank/DDBJ whole genome shotgun (WGS) entry which is preliminary data.</text>
</comment>
<dbReference type="Proteomes" id="UP000034069">
    <property type="component" value="Unassembled WGS sequence"/>
</dbReference>
<organism evidence="1 2">
    <name type="scientific">Candidatus Collierbacteria bacterium GW2011_GWA1_44_12</name>
    <dbReference type="NCBI Taxonomy" id="1618376"/>
    <lineage>
        <taxon>Bacteria</taxon>
        <taxon>Candidatus Collieribacteriota</taxon>
    </lineage>
</organism>
<dbReference type="SUPFAM" id="SSF53448">
    <property type="entry name" value="Nucleotide-diphospho-sugar transferases"/>
    <property type="match status" value="1"/>
</dbReference>
<sequence>MTVVIGVKLSKGEYLLLTDIDHILSKEAIMDGYNFTGDKMIFPRFFGVLLEDGTLSQKVPDLIEYGLHPEAPKSRRGLYASYHGNTYVLKRSTFDLLGGYNEKNCTFGHHAPSRQGEDSALNAVWNRYAAKLGMLPAVGSNIYMFPIGRYHISGNLNPKGLFHNLSQEEVPQPNKP</sequence>
<dbReference type="InterPro" id="IPR029044">
    <property type="entry name" value="Nucleotide-diphossugar_trans"/>
</dbReference>
<protein>
    <recommendedName>
        <fullName evidence="3">Hexosyltransferase</fullName>
    </recommendedName>
</protein>
<evidence type="ECO:0008006" key="3">
    <source>
        <dbReference type="Google" id="ProtNLM"/>
    </source>
</evidence>
<evidence type="ECO:0000313" key="2">
    <source>
        <dbReference type="Proteomes" id="UP000034069"/>
    </source>
</evidence>
<dbReference type="EMBL" id="LCHN01000034">
    <property type="protein sequence ID" value="KKT34566.1"/>
    <property type="molecule type" value="Genomic_DNA"/>
</dbReference>
<gene>
    <name evidence="1" type="ORF">UW23_C0034G0005</name>
</gene>
<evidence type="ECO:0000313" key="1">
    <source>
        <dbReference type="EMBL" id="KKT34566.1"/>
    </source>
</evidence>
<name>A0A0G1GHY9_9BACT</name>
<dbReference type="AlphaFoldDB" id="A0A0G1GHY9"/>